<feature type="domain" description="Poly-beta-hydroxybutyrate polymerase N-terminal" evidence="3">
    <location>
        <begin position="80"/>
        <end position="247"/>
    </location>
</feature>
<dbReference type="RefSeq" id="WP_052427015.1">
    <property type="nucleotide sequence ID" value="NZ_CP026114.1"/>
</dbReference>
<dbReference type="AlphaFoldDB" id="A0A2I8F5A4"/>
<dbReference type="GO" id="GO:0042619">
    <property type="term" value="P:poly-hydroxybutyrate biosynthetic process"/>
    <property type="evidence" value="ECO:0007669"/>
    <property type="project" value="InterPro"/>
</dbReference>
<accession>A0A2I8F5A4</accession>
<evidence type="ECO:0000313" key="4">
    <source>
        <dbReference type="EMBL" id="AUT66731.1"/>
    </source>
</evidence>
<organism evidence="4 5">
    <name type="scientific">Paraburkholderia terrae</name>
    <dbReference type="NCBI Taxonomy" id="311230"/>
    <lineage>
        <taxon>Bacteria</taxon>
        <taxon>Pseudomonadati</taxon>
        <taxon>Pseudomonadota</taxon>
        <taxon>Betaproteobacteria</taxon>
        <taxon>Burkholderiales</taxon>
        <taxon>Burkholderiaceae</taxon>
        <taxon>Paraburkholderia</taxon>
    </lineage>
</organism>
<proteinExistence type="predicted"/>
<dbReference type="Proteomes" id="UP000243502">
    <property type="component" value="Chromosome 4"/>
</dbReference>
<dbReference type="SUPFAM" id="SSF53474">
    <property type="entry name" value="alpha/beta-Hydrolases"/>
    <property type="match status" value="1"/>
</dbReference>
<dbReference type="Gene3D" id="3.40.50.1820">
    <property type="entry name" value="alpha/beta hydrolase"/>
    <property type="match status" value="1"/>
</dbReference>
<dbReference type="EMBL" id="CP026114">
    <property type="protein sequence ID" value="AUT66731.1"/>
    <property type="molecule type" value="Genomic_DNA"/>
</dbReference>
<evidence type="ECO:0000259" key="3">
    <source>
        <dbReference type="Pfam" id="PF07167"/>
    </source>
</evidence>
<dbReference type="OrthoDB" id="7208816at2"/>
<evidence type="ECO:0000313" key="5">
    <source>
        <dbReference type="Proteomes" id="UP000243502"/>
    </source>
</evidence>
<protein>
    <submittedName>
        <fullName evidence="4">Class I poly(R)-hydroxyalkanoic acid synthase</fullName>
    </submittedName>
</protein>
<keyword evidence="2" id="KW-0012">Acyltransferase</keyword>
<reference evidence="4 5" key="1">
    <citation type="submission" date="2018-01" db="EMBL/GenBank/DDBJ databases">
        <title>Species boundaries and ecological features among Paraburkholderia terrae DSMZ17804T, P. hospita DSMZ17164T and P. caribensis DSMZ13236T.</title>
        <authorList>
            <person name="Pratama A.A."/>
        </authorList>
    </citation>
    <scope>NUCLEOTIDE SEQUENCE [LARGE SCALE GENOMIC DNA]</scope>
    <source>
        <strain evidence="4 5">DSM 17804</strain>
    </source>
</reference>
<dbReference type="PANTHER" id="PTHR36837">
    <property type="entry name" value="POLY(3-HYDROXYALKANOATE) POLYMERASE SUBUNIT PHAC"/>
    <property type="match status" value="1"/>
</dbReference>
<evidence type="ECO:0000256" key="1">
    <source>
        <dbReference type="ARBA" id="ARBA00022679"/>
    </source>
</evidence>
<dbReference type="KEGG" id="pter:C2L65_44950"/>
<dbReference type="InterPro" id="IPR010941">
    <property type="entry name" value="PhaC_N"/>
</dbReference>
<dbReference type="Pfam" id="PF07167">
    <property type="entry name" value="PhaC_N"/>
    <property type="match status" value="1"/>
</dbReference>
<dbReference type="InterPro" id="IPR029058">
    <property type="entry name" value="AB_hydrolase_fold"/>
</dbReference>
<name>A0A2I8F5A4_9BURK</name>
<gene>
    <name evidence="4" type="ORF">C2L65_44950</name>
</gene>
<dbReference type="GO" id="GO:0016746">
    <property type="term" value="F:acyltransferase activity"/>
    <property type="evidence" value="ECO:0007669"/>
    <property type="project" value="UniProtKB-KW"/>
</dbReference>
<sequence length="574" mass="63620">MMNTTKIDFDSLFAGMQQWLPFFSIGPDASQVEETSTQDTAVNARRLLELAGRFYAQLFGLWGGVFADASGPETVSGGKNDRRFDADQWKKYPLFDYIRQSYLLTSKSLLEAVDLAWRDDRSKEQIRFVTRQFIDALSPANFALTNPEVLSLAVGTNGGNFLTGLKNFMQDVEKGGISLTRDADFDVGGNLANTPGGVIYENDLIQLIQYHPVTEHVKTVPLLIVPSVVNKYYILDLSPEVSLVRYLVSKGFTVFLISWRNITPALRKLTWDDYVDTGVLGAIDVVRKIFKCDQINTVGYCLGGALLCSALAVRAAEGKRPAASMTLLMTILEFSDPGEIGVYLDPAFMAQREAIYAGGGIVSGKELTMAFSSLRANDLIWSFVVNNYLKGKTPDAFDLFYWNTDESNLPGPMFAWYLRHCYIENKLVEPGGLTMLDTSVDLRQIGLPTYVFAASEDHLVPWKTAYGSVNHLEGTIEFVLGGGGHITGPINPPSKNKRHYWIGGRAGENAEDWRASAQFENGSWWPHWGEWLGTHSGNDVLAPSKLGNSRYKEIETAPGRYAKSRTGGTTPLWS</sequence>
<evidence type="ECO:0000256" key="2">
    <source>
        <dbReference type="ARBA" id="ARBA00023315"/>
    </source>
</evidence>
<dbReference type="PANTHER" id="PTHR36837:SF5">
    <property type="entry name" value="POLY-3-HYDROXYBUTYRATE SYNTHASE"/>
    <property type="match status" value="1"/>
</dbReference>
<dbReference type="InterPro" id="IPR051321">
    <property type="entry name" value="PHA/PHB_synthase"/>
</dbReference>
<keyword evidence="1" id="KW-0808">Transferase</keyword>